<dbReference type="InterPro" id="IPR036065">
    <property type="entry name" value="BolA-like_sf"/>
</dbReference>
<evidence type="ECO:0000256" key="3">
    <source>
        <dbReference type="SAM" id="MobiDB-lite"/>
    </source>
</evidence>
<dbReference type="PANTHER" id="PTHR46188">
    <property type="entry name" value="BOLA-LIKE PROTEIN 3"/>
    <property type="match status" value="1"/>
</dbReference>
<dbReference type="SUPFAM" id="SSF82657">
    <property type="entry name" value="BolA-like"/>
    <property type="match status" value="1"/>
</dbReference>
<dbReference type="EMBL" id="CABFNO020001379">
    <property type="protein sequence ID" value="CAG9983931.1"/>
    <property type="molecule type" value="Genomic_DNA"/>
</dbReference>
<sequence>MLNPARTAALLRPSLLTSLRQCAPHRAALPRAPRYLHQTAAATRSVPTTAALRTYSSSSAAPAEEDDDLPSMTPAELSIAEQLSSNETLSPTTSLLVRDVSGGCGSMYAIDIVSPQFKGKTLLAQQRLVTKALGDRVKEWHGVQIRTSVPSE</sequence>
<proteinExistence type="inferred from homology"/>
<comment type="similarity">
    <text evidence="1 2">Belongs to the BolA/IbaG family.</text>
</comment>
<evidence type="ECO:0008006" key="6">
    <source>
        <dbReference type="Google" id="ProtNLM"/>
    </source>
</evidence>
<dbReference type="AlphaFoldDB" id="A0A9N9UCG6"/>
<accession>A0A9N9UCG6</accession>
<dbReference type="GO" id="GO:0005759">
    <property type="term" value="C:mitochondrial matrix"/>
    <property type="evidence" value="ECO:0007669"/>
    <property type="project" value="TreeGrafter"/>
</dbReference>
<dbReference type="Pfam" id="PF01722">
    <property type="entry name" value="BolA"/>
    <property type="match status" value="1"/>
</dbReference>
<dbReference type="Gene3D" id="3.30.300.90">
    <property type="entry name" value="BolA-like"/>
    <property type="match status" value="1"/>
</dbReference>
<reference evidence="4" key="1">
    <citation type="submission" date="2021-10" db="EMBL/GenBank/DDBJ databases">
        <authorList>
            <person name="Piombo E."/>
        </authorList>
    </citation>
    <scope>NUCLEOTIDE SEQUENCE</scope>
</reference>
<dbReference type="InterPro" id="IPR052275">
    <property type="entry name" value="Mt_Fe-S_assembly_factor"/>
</dbReference>
<evidence type="ECO:0000313" key="4">
    <source>
        <dbReference type="EMBL" id="CAG9983931.1"/>
    </source>
</evidence>
<evidence type="ECO:0000256" key="1">
    <source>
        <dbReference type="ARBA" id="ARBA00005578"/>
    </source>
</evidence>
<keyword evidence="5" id="KW-1185">Reference proteome</keyword>
<organism evidence="4 5">
    <name type="scientific">Clonostachys byssicola</name>
    <dbReference type="NCBI Taxonomy" id="160290"/>
    <lineage>
        <taxon>Eukaryota</taxon>
        <taxon>Fungi</taxon>
        <taxon>Dikarya</taxon>
        <taxon>Ascomycota</taxon>
        <taxon>Pezizomycotina</taxon>
        <taxon>Sordariomycetes</taxon>
        <taxon>Hypocreomycetidae</taxon>
        <taxon>Hypocreales</taxon>
        <taxon>Bionectriaceae</taxon>
        <taxon>Clonostachys</taxon>
    </lineage>
</organism>
<feature type="region of interest" description="Disordered" evidence="3">
    <location>
        <begin position="53"/>
        <end position="72"/>
    </location>
</feature>
<protein>
    <recommendedName>
        <fullName evidence="6">Altered inheritance of mitochondria protein 1</fullName>
    </recommendedName>
</protein>
<comment type="caution">
    <text evidence="4">The sequence shown here is derived from an EMBL/GenBank/DDBJ whole genome shotgun (WGS) entry which is preliminary data.</text>
</comment>
<dbReference type="PANTHER" id="PTHR46188:SF1">
    <property type="entry name" value="BOLA-LIKE PROTEIN 3"/>
    <property type="match status" value="1"/>
</dbReference>
<gene>
    <name evidence="4" type="ORF">CBYS24578_00008441</name>
</gene>
<evidence type="ECO:0000313" key="5">
    <source>
        <dbReference type="Proteomes" id="UP000754883"/>
    </source>
</evidence>
<dbReference type="OrthoDB" id="203381at2759"/>
<name>A0A9N9UCG6_9HYPO</name>
<evidence type="ECO:0000256" key="2">
    <source>
        <dbReference type="RuleBase" id="RU003860"/>
    </source>
</evidence>
<dbReference type="Proteomes" id="UP000754883">
    <property type="component" value="Unassembled WGS sequence"/>
</dbReference>
<dbReference type="InterPro" id="IPR002634">
    <property type="entry name" value="BolA"/>
</dbReference>